<feature type="compositionally biased region" description="Basic residues" evidence="2">
    <location>
        <begin position="529"/>
        <end position="538"/>
    </location>
</feature>
<feature type="coiled-coil region" evidence="1">
    <location>
        <begin position="217"/>
        <end position="244"/>
    </location>
</feature>
<dbReference type="AlphaFoldDB" id="A0A2B7XT17"/>
<keyword evidence="4" id="KW-1185">Reference proteome</keyword>
<feature type="compositionally biased region" description="Polar residues" evidence="2">
    <location>
        <begin position="486"/>
        <end position="501"/>
    </location>
</feature>
<sequence length="538" mass="61069">MALALSFSEGESDAFGSKTERPSEYSLISSFRPDSLTSSRDSVSRSTQSASFGCSTDQTLDHDDTIDHHTTVPEFDHHSPQSRRPSFAESFPSSPPPEFAMSTHNAPSPALVSEGQHQIDTEPTIQAQAPSWLRLNKLLQKVFEKQDGVLDNRIAAREQRVGLRHQREALSDLRAELIKQLHTLFAQRGQESVSPIIGLFEQYQYKEDLYQASEDNYHQFEDDLNTKEYRLEKAERKLTEVSGRINTGSAEPTLLAGIEDDHLSDSETSFASIVTPEHPLVSDYLSKIGTARMLRERLWDMHDEQQLILERGTSRERVGLDLDADSLDFLSQFPALEQQTLDKLATVEQEAWKLKELCVAQGLLDQSEPSVTDGTEITLEPIGSLTRDPLSVLWQKETPSFFEGAMELHESVNTTVYINKWLLHQLCNSTIEIRRLQSTPELRALEVDDETFHKLVLDWWSKDDAAEIPVVRPHFEHEASVSPLAYNTPSNQSNWENNKALRNNPGRKRPRSINSEPYRRSARGPGPFHFRHNTHFSV</sequence>
<feature type="compositionally biased region" description="Low complexity" evidence="2">
    <location>
        <begin position="34"/>
        <end position="51"/>
    </location>
</feature>
<protein>
    <submittedName>
        <fullName evidence="3">Uncharacterized protein</fullName>
    </submittedName>
</protein>
<evidence type="ECO:0000256" key="1">
    <source>
        <dbReference type="SAM" id="Coils"/>
    </source>
</evidence>
<reference evidence="3 4" key="1">
    <citation type="submission" date="2017-10" db="EMBL/GenBank/DDBJ databases">
        <title>Comparative genomics in systemic dimorphic fungi from Ajellomycetaceae.</title>
        <authorList>
            <person name="Munoz J.F."/>
            <person name="Mcewen J.G."/>
            <person name="Clay O.K."/>
            <person name="Cuomo C.A."/>
        </authorList>
    </citation>
    <scope>NUCLEOTIDE SEQUENCE [LARGE SCALE GENOMIC DNA]</scope>
    <source>
        <strain evidence="3 4">UAMH7299</strain>
    </source>
</reference>
<evidence type="ECO:0000256" key="2">
    <source>
        <dbReference type="SAM" id="MobiDB-lite"/>
    </source>
</evidence>
<feature type="region of interest" description="Disordered" evidence="2">
    <location>
        <begin position="486"/>
        <end position="538"/>
    </location>
</feature>
<dbReference type="OrthoDB" id="3553547at2759"/>
<keyword evidence="1" id="KW-0175">Coiled coil</keyword>
<comment type="caution">
    <text evidence="3">The sequence shown here is derived from an EMBL/GenBank/DDBJ whole genome shotgun (WGS) entry which is preliminary data.</text>
</comment>
<evidence type="ECO:0000313" key="4">
    <source>
        <dbReference type="Proteomes" id="UP000224634"/>
    </source>
</evidence>
<organism evidence="3 4">
    <name type="scientific">Polytolypa hystricis (strain UAMH7299)</name>
    <dbReference type="NCBI Taxonomy" id="1447883"/>
    <lineage>
        <taxon>Eukaryota</taxon>
        <taxon>Fungi</taxon>
        <taxon>Dikarya</taxon>
        <taxon>Ascomycota</taxon>
        <taxon>Pezizomycotina</taxon>
        <taxon>Eurotiomycetes</taxon>
        <taxon>Eurotiomycetidae</taxon>
        <taxon>Onygenales</taxon>
        <taxon>Onygenales incertae sedis</taxon>
        <taxon>Polytolypa</taxon>
    </lineage>
</organism>
<feature type="compositionally biased region" description="Basic and acidic residues" evidence="2">
    <location>
        <begin position="59"/>
        <end position="79"/>
    </location>
</feature>
<accession>A0A2B7XT17</accession>
<gene>
    <name evidence="3" type="ORF">AJ80_06851</name>
</gene>
<dbReference type="EMBL" id="PDNA01000122">
    <property type="protein sequence ID" value="PGH12130.1"/>
    <property type="molecule type" value="Genomic_DNA"/>
</dbReference>
<evidence type="ECO:0000313" key="3">
    <source>
        <dbReference type="EMBL" id="PGH12130.1"/>
    </source>
</evidence>
<dbReference type="Proteomes" id="UP000224634">
    <property type="component" value="Unassembled WGS sequence"/>
</dbReference>
<dbReference type="STRING" id="1447883.A0A2B7XT17"/>
<feature type="region of interest" description="Disordered" evidence="2">
    <location>
        <begin position="1"/>
        <end position="111"/>
    </location>
</feature>
<proteinExistence type="predicted"/>
<feature type="compositionally biased region" description="Low complexity" evidence="2">
    <location>
        <begin position="82"/>
        <end position="92"/>
    </location>
</feature>
<name>A0A2B7XT17_POLH7</name>